<accession>A0A7J7IG42</accession>
<dbReference type="Proteomes" id="UP000530660">
    <property type="component" value="Unassembled WGS sequence"/>
</dbReference>
<gene>
    <name evidence="2" type="ORF">F1559_004237</name>
</gene>
<protein>
    <submittedName>
        <fullName evidence="2">Uncharacterized protein</fullName>
    </submittedName>
</protein>
<proteinExistence type="predicted"/>
<evidence type="ECO:0000256" key="1">
    <source>
        <dbReference type="SAM" id="MobiDB-lite"/>
    </source>
</evidence>
<dbReference type="EMBL" id="VWRR01000012">
    <property type="protein sequence ID" value="KAF6002075.1"/>
    <property type="molecule type" value="Genomic_DNA"/>
</dbReference>
<reference evidence="2 3" key="1">
    <citation type="journal article" date="2020" name="J. Phycol.">
        <title>Comparative genome analysis reveals Cyanidiococcus gen. nov., a new extremophilic red algal genus sister to Cyanidioschyzon (Cyanidioschyzonaceae, Rhodophyta).</title>
        <authorList>
            <person name="Liu S.-L."/>
            <person name="Chiang Y.-R."/>
            <person name="Yoon H.S."/>
            <person name="Fu H.-Y."/>
        </authorList>
    </citation>
    <scope>NUCLEOTIDE SEQUENCE [LARGE SCALE GENOMIC DNA]</scope>
    <source>
        <strain evidence="2 3">THAL066</strain>
    </source>
</reference>
<feature type="region of interest" description="Disordered" evidence="1">
    <location>
        <begin position="8"/>
        <end position="32"/>
    </location>
</feature>
<name>A0A7J7IG42_9RHOD</name>
<sequence>MGTLRAAVDSLVSKPALSQTPPGRPRAQPADALQKTGALRACLAAKSLKVLLITMRNTLKENPTDLLHAPHTLTKTRVLFGRESLPTSPMLSSEICCRRQRSFTAVRLVSFLASRDARITLWINAPMPPGLEPKFCHKKPIYDPCTKPMRPVGQRSLAEASSVSTPLNIRVAPDTDARKPSERNAMIEHA</sequence>
<dbReference type="AlphaFoldDB" id="A0A7J7IG42"/>
<organism evidence="2 3">
    <name type="scientific">Cyanidiococcus yangmingshanensis</name>
    <dbReference type="NCBI Taxonomy" id="2690220"/>
    <lineage>
        <taxon>Eukaryota</taxon>
        <taxon>Rhodophyta</taxon>
        <taxon>Bangiophyceae</taxon>
        <taxon>Cyanidiales</taxon>
        <taxon>Cyanidiaceae</taxon>
        <taxon>Cyanidiococcus</taxon>
    </lineage>
</organism>
<evidence type="ECO:0000313" key="3">
    <source>
        <dbReference type="Proteomes" id="UP000530660"/>
    </source>
</evidence>
<keyword evidence="3" id="KW-1185">Reference proteome</keyword>
<evidence type="ECO:0000313" key="2">
    <source>
        <dbReference type="EMBL" id="KAF6002075.1"/>
    </source>
</evidence>
<comment type="caution">
    <text evidence="2">The sequence shown here is derived from an EMBL/GenBank/DDBJ whole genome shotgun (WGS) entry which is preliminary data.</text>
</comment>